<sequence>MKSISRDSDSSLIEATLSCLIAISSPRRVKLNLIREKLIKDLTKLLTDPTTASVSVTEKSLKLLESLASTKEGRSEICGGDGECLKTVVKKLMKVSTAATEHAVTVFWSVSYLFKEEKALEAVTSTNGVTKILLLYMSTRTYTYIADDDTMFRLDFFSPRFGAEGCFNHLGVLHVQVISCSLYRDDDTWKA</sequence>
<dbReference type="InterPro" id="IPR011989">
    <property type="entry name" value="ARM-like"/>
</dbReference>
<dbReference type="HOGENOM" id="CLU_1423348_0_0_1"/>
<dbReference type="InterPro" id="IPR016024">
    <property type="entry name" value="ARM-type_fold"/>
</dbReference>
<organism evidence="4 5">
    <name type="scientific">Brassica oleracea var. oleracea</name>
    <dbReference type="NCBI Taxonomy" id="109376"/>
    <lineage>
        <taxon>Eukaryota</taxon>
        <taxon>Viridiplantae</taxon>
        <taxon>Streptophyta</taxon>
        <taxon>Embryophyta</taxon>
        <taxon>Tracheophyta</taxon>
        <taxon>Spermatophyta</taxon>
        <taxon>Magnoliopsida</taxon>
        <taxon>eudicotyledons</taxon>
        <taxon>Gunneridae</taxon>
        <taxon>Pentapetalae</taxon>
        <taxon>rosids</taxon>
        <taxon>malvids</taxon>
        <taxon>Brassicales</taxon>
        <taxon>Brassicaceae</taxon>
        <taxon>Brassiceae</taxon>
        <taxon>Brassica</taxon>
    </lineage>
</organism>
<feature type="domain" description="U-box" evidence="3">
    <location>
        <begin position="1"/>
        <end position="135"/>
    </location>
</feature>
<comment type="function">
    <text evidence="2">Functions as an E3 ubiquitin ligase.</text>
</comment>
<evidence type="ECO:0000259" key="3">
    <source>
        <dbReference type="Pfam" id="PF25598"/>
    </source>
</evidence>
<dbReference type="SUPFAM" id="SSF48371">
    <property type="entry name" value="ARM repeat"/>
    <property type="match status" value="1"/>
</dbReference>
<evidence type="ECO:0000256" key="1">
    <source>
        <dbReference type="ARBA" id="ARBA00022786"/>
    </source>
</evidence>
<dbReference type="InterPro" id="IPR058678">
    <property type="entry name" value="ARM_PUB"/>
</dbReference>
<dbReference type="AlphaFoldDB" id="A0A0D3AQM3"/>
<dbReference type="GO" id="GO:0061630">
    <property type="term" value="F:ubiquitin protein ligase activity"/>
    <property type="evidence" value="ECO:0007669"/>
    <property type="project" value="UniProtKB-UniRule"/>
</dbReference>
<dbReference type="InterPro" id="IPR045185">
    <property type="entry name" value="PUB22/23/24-like"/>
</dbReference>
<keyword evidence="5" id="KW-1185">Reference proteome</keyword>
<name>A0A0D3AQM3_BRAOL</name>
<protein>
    <recommendedName>
        <fullName evidence="2 3">U-box domain-containing protein</fullName>
        <ecNumber evidence="2">2.3.2.27</ecNumber>
    </recommendedName>
    <alternativeName>
        <fullName evidence="2">RING-type E3 ubiquitin transferase PUB</fullName>
    </alternativeName>
</protein>
<dbReference type="EnsemblPlants" id="Bo2g082580.1">
    <property type="protein sequence ID" value="Bo2g082580.1"/>
    <property type="gene ID" value="Bo2g082580"/>
</dbReference>
<reference evidence="4" key="2">
    <citation type="submission" date="2015-03" db="UniProtKB">
        <authorList>
            <consortium name="EnsemblPlants"/>
        </authorList>
    </citation>
    <scope>IDENTIFICATION</scope>
</reference>
<evidence type="ECO:0000313" key="5">
    <source>
        <dbReference type="Proteomes" id="UP000032141"/>
    </source>
</evidence>
<evidence type="ECO:0000313" key="4">
    <source>
        <dbReference type="EnsemblPlants" id="Bo2g082580.1"/>
    </source>
</evidence>
<dbReference type="EC" id="2.3.2.27" evidence="2"/>
<comment type="pathway">
    <text evidence="2">Protein modification; protein ubiquitination.</text>
</comment>
<reference evidence="4 5" key="1">
    <citation type="journal article" date="2014" name="Genome Biol.">
        <title>Transcriptome and methylome profiling reveals relics of genome dominance in the mesopolyploid Brassica oleracea.</title>
        <authorList>
            <person name="Parkin I.A."/>
            <person name="Koh C."/>
            <person name="Tang H."/>
            <person name="Robinson S.J."/>
            <person name="Kagale S."/>
            <person name="Clarke W.E."/>
            <person name="Town C.D."/>
            <person name="Nixon J."/>
            <person name="Krishnakumar V."/>
            <person name="Bidwell S.L."/>
            <person name="Denoeud F."/>
            <person name="Belcram H."/>
            <person name="Links M.G."/>
            <person name="Just J."/>
            <person name="Clarke C."/>
            <person name="Bender T."/>
            <person name="Huebert T."/>
            <person name="Mason A.S."/>
            <person name="Pires J.C."/>
            <person name="Barker G."/>
            <person name="Moore J."/>
            <person name="Walley P.G."/>
            <person name="Manoli S."/>
            <person name="Batley J."/>
            <person name="Edwards D."/>
            <person name="Nelson M.N."/>
            <person name="Wang X."/>
            <person name="Paterson A.H."/>
            <person name="King G."/>
            <person name="Bancroft I."/>
            <person name="Chalhoub B."/>
            <person name="Sharpe A.G."/>
        </authorList>
    </citation>
    <scope>NUCLEOTIDE SEQUENCE</scope>
    <source>
        <strain evidence="4 5">cv. TO1000</strain>
    </source>
</reference>
<dbReference type="Gene3D" id="1.25.10.10">
    <property type="entry name" value="Leucine-rich Repeat Variant"/>
    <property type="match status" value="1"/>
</dbReference>
<comment type="catalytic activity">
    <reaction evidence="2">
        <text>S-ubiquitinyl-[E2 ubiquitin-conjugating enzyme]-L-cysteine + [acceptor protein]-L-lysine = [E2 ubiquitin-conjugating enzyme]-L-cysteine + N(6)-ubiquitinyl-[acceptor protein]-L-lysine.</text>
        <dbReference type="EC" id="2.3.2.27"/>
    </reaction>
</comment>
<evidence type="ECO:0000256" key="2">
    <source>
        <dbReference type="RuleBase" id="RU369093"/>
    </source>
</evidence>
<dbReference type="Pfam" id="PF25598">
    <property type="entry name" value="ARM_PUB"/>
    <property type="match status" value="1"/>
</dbReference>
<dbReference type="PANTHER" id="PTHR22849">
    <property type="entry name" value="WDSAM1 PROTEIN"/>
    <property type="match status" value="1"/>
</dbReference>
<proteinExistence type="predicted"/>
<keyword evidence="2" id="KW-0808">Transferase</keyword>
<dbReference type="OMA" id="KFCVAET"/>
<keyword evidence="1 2" id="KW-0833">Ubl conjugation pathway</keyword>
<dbReference type="Gramene" id="Bo2g082580.1">
    <property type="protein sequence ID" value="Bo2g082580.1"/>
    <property type="gene ID" value="Bo2g082580"/>
</dbReference>
<accession>A0A0D3AQM3</accession>
<dbReference type="eggNOG" id="ENOG502QTKN">
    <property type="taxonomic scope" value="Eukaryota"/>
</dbReference>
<dbReference type="PANTHER" id="PTHR22849:SF20">
    <property type="entry name" value="U-BOX DOMAIN-CONTAINING PROTEIN 27-RELATED"/>
    <property type="match status" value="1"/>
</dbReference>
<dbReference type="GO" id="GO:0016567">
    <property type="term" value="P:protein ubiquitination"/>
    <property type="evidence" value="ECO:0007669"/>
    <property type="project" value="UniProtKB-UniRule"/>
</dbReference>
<dbReference type="STRING" id="109376.A0A0D3AQM3"/>
<dbReference type="Proteomes" id="UP000032141">
    <property type="component" value="Chromosome C2"/>
</dbReference>